<dbReference type="OrthoDB" id="5372118at2759"/>
<dbReference type="PROSITE" id="PS51186">
    <property type="entry name" value="GNAT"/>
    <property type="match status" value="1"/>
</dbReference>
<dbReference type="Proteomes" id="UP000772434">
    <property type="component" value="Unassembled WGS sequence"/>
</dbReference>
<accession>A0A9P5UAZ7</accession>
<dbReference type="EMBL" id="JADNRY010000017">
    <property type="protein sequence ID" value="KAF9073560.1"/>
    <property type="molecule type" value="Genomic_DNA"/>
</dbReference>
<dbReference type="InterPro" id="IPR000182">
    <property type="entry name" value="GNAT_dom"/>
</dbReference>
<comment type="caution">
    <text evidence="2">The sequence shown here is derived from an EMBL/GenBank/DDBJ whole genome shotgun (WGS) entry which is preliminary data.</text>
</comment>
<dbReference type="AlphaFoldDB" id="A0A9P5UAZ7"/>
<dbReference type="Gene3D" id="3.40.630.30">
    <property type="match status" value="1"/>
</dbReference>
<organism evidence="2 3">
    <name type="scientific">Rhodocollybia butyracea</name>
    <dbReference type="NCBI Taxonomy" id="206335"/>
    <lineage>
        <taxon>Eukaryota</taxon>
        <taxon>Fungi</taxon>
        <taxon>Dikarya</taxon>
        <taxon>Basidiomycota</taxon>
        <taxon>Agaricomycotina</taxon>
        <taxon>Agaricomycetes</taxon>
        <taxon>Agaricomycetidae</taxon>
        <taxon>Agaricales</taxon>
        <taxon>Marasmiineae</taxon>
        <taxon>Omphalotaceae</taxon>
        <taxon>Rhodocollybia</taxon>
    </lineage>
</organism>
<reference evidence="2" key="1">
    <citation type="submission" date="2020-11" db="EMBL/GenBank/DDBJ databases">
        <authorList>
            <consortium name="DOE Joint Genome Institute"/>
            <person name="Ahrendt S."/>
            <person name="Riley R."/>
            <person name="Andreopoulos W."/>
            <person name="Labutti K."/>
            <person name="Pangilinan J."/>
            <person name="Ruiz-Duenas F.J."/>
            <person name="Barrasa J.M."/>
            <person name="Sanchez-Garcia M."/>
            <person name="Camarero S."/>
            <person name="Miyauchi S."/>
            <person name="Serrano A."/>
            <person name="Linde D."/>
            <person name="Babiker R."/>
            <person name="Drula E."/>
            <person name="Ayuso-Fernandez I."/>
            <person name="Pacheco R."/>
            <person name="Padilla G."/>
            <person name="Ferreira P."/>
            <person name="Barriuso J."/>
            <person name="Kellner H."/>
            <person name="Castanera R."/>
            <person name="Alfaro M."/>
            <person name="Ramirez L."/>
            <person name="Pisabarro A.G."/>
            <person name="Kuo A."/>
            <person name="Tritt A."/>
            <person name="Lipzen A."/>
            <person name="He G."/>
            <person name="Yan M."/>
            <person name="Ng V."/>
            <person name="Cullen D."/>
            <person name="Martin F."/>
            <person name="Rosso M.-N."/>
            <person name="Henrissat B."/>
            <person name="Hibbett D."/>
            <person name="Martinez A.T."/>
            <person name="Grigoriev I.V."/>
        </authorList>
    </citation>
    <scope>NUCLEOTIDE SEQUENCE</scope>
    <source>
        <strain evidence="2">AH 40177</strain>
    </source>
</reference>
<gene>
    <name evidence="2" type="ORF">BDP27DRAFT_1318498</name>
</gene>
<keyword evidence="3" id="KW-1185">Reference proteome</keyword>
<dbReference type="Pfam" id="PF00583">
    <property type="entry name" value="Acetyltransf_1"/>
    <property type="match status" value="1"/>
</dbReference>
<sequence>MPSALDFSVLPYKQVKQIPDFVLNALEDVPADANVILPLIKKLFTEPPSARCTPEQLWLFCVSEDTVDLALSCTENAMGKYPVFIAPTRRLSPESLAARLRVLADKLCDLIPRERVYSVFAPDEIALLFSQRWSELTGIAIIPEPYYAARLWSCADLKPVPNDYLPPPGISRLANADDTQAVAQLCFGFARESEPFVLERSGALKEAKLLIEKEQVWVHYVSEGGSSPQMTCIAAFTRNTENMATITKVYTPGAHRCRGYAKHLVREVCEHLLSQSSKRELAVLYVGRDNKGAAKVYKSVGFAGPAASDVHGHTENWIEIGFDQDKVKLGHW</sequence>
<proteinExistence type="predicted"/>
<name>A0A9P5UAZ7_9AGAR</name>
<evidence type="ECO:0000313" key="3">
    <source>
        <dbReference type="Proteomes" id="UP000772434"/>
    </source>
</evidence>
<dbReference type="GO" id="GO:0016747">
    <property type="term" value="F:acyltransferase activity, transferring groups other than amino-acyl groups"/>
    <property type="evidence" value="ECO:0007669"/>
    <property type="project" value="InterPro"/>
</dbReference>
<dbReference type="InterPro" id="IPR016181">
    <property type="entry name" value="Acyl_CoA_acyltransferase"/>
</dbReference>
<evidence type="ECO:0000259" key="1">
    <source>
        <dbReference type="PROSITE" id="PS51186"/>
    </source>
</evidence>
<protein>
    <recommendedName>
        <fullName evidence="1">N-acetyltransferase domain-containing protein</fullName>
    </recommendedName>
</protein>
<dbReference type="SUPFAM" id="SSF55729">
    <property type="entry name" value="Acyl-CoA N-acyltransferases (Nat)"/>
    <property type="match status" value="1"/>
</dbReference>
<feature type="domain" description="N-acetyltransferase" evidence="1">
    <location>
        <begin position="169"/>
        <end position="325"/>
    </location>
</feature>
<evidence type="ECO:0000313" key="2">
    <source>
        <dbReference type="EMBL" id="KAF9073560.1"/>
    </source>
</evidence>